<comment type="caution">
    <text evidence="2">The sequence shown here is derived from an EMBL/GenBank/DDBJ whole genome shotgun (WGS) entry which is preliminary data.</text>
</comment>
<feature type="transmembrane region" description="Helical" evidence="1">
    <location>
        <begin position="64"/>
        <end position="85"/>
    </location>
</feature>
<organism evidence="2 3">
    <name type="scientific">Cylindrotheca closterium</name>
    <dbReference type="NCBI Taxonomy" id="2856"/>
    <lineage>
        <taxon>Eukaryota</taxon>
        <taxon>Sar</taxon>
        <taxon>Stramenopiles</taxon>
        <taxon>Ochrophyta</taxon>
        <taxon>Bacillariophyta</taxon>
        <taxon>Bacillariophyceae</taxon>
        <taxon>Bacillariophycidae</taxon>
        <taxon>Bacillariales</taxon>
        <taxon>Bacillariaceae</taxon>
        <taxon>Cylindrotheca</taxon>
    </lineage>
</organism>
<dbReference type="AlphaFoldDB" id="A0AAD2JHV2"/>
<gene>
    <name evidence="2" type="ORF">CYCCA115_LOCUS13223</name>
</gene>
<evidence type="ECO:0000313" key="3">
    <source>
        <dbReference type="Proteomes" id="UP001295423"/>
    </source>
</evidence>
<keyword evidence="3" id="KW-1185">Reference proteome</keyword>
<sequence length="164" mass="18985">MMNCNPMHYLRQAWDATNSKWGKSCIVLFYSFLWIQILGCTYSLFDIKTGWDCLYENLSSQNEINFVAGTMRVSNLWILGFFLFADRSGIRVWNVFMVWFFYMAQWLLYKPVMTSFMQGSCPTELQDFNISMIVTGVWISLALISSIMEERAAPTGPESSPLLT</sequence>
<evidence type="ECO:0000256" key="1">
    <source>
        <dbReference type="SAM" id="Phobius"/>
    </source>
</evidence>
<name>A0AAD2JHV2_9STRA</name>
<proteinExistence type="predicted"/>
<dbReference type="EMBL" id="CAKOGP040001792">
    <property type="protein sequence ID" value="CAJ1951758.1"/>
    <property type="molecule type" value="Genomic_DNA"/>
</dbReference>
<feature type="transmembrane region" description="Helical" evidence="1">
    <location>
        <begin position="128"/>
        <end position="148"/>
    </location>
</feature>
<keyword evidence="1" id="KW-0812">Transmembrane</keyword>
<keyword evidence="1" id="KW-1133">Transmembrane helix</keyword>
<feature type="transmembrane region" description="Helical" evidence="1">
    <location>
        <begin position="21"/>
        <end position="44"/>
    </location>
</feature>
<dbReference type="Proteomes" id="UP001295423">
    <property type="component" value="Unassembled WGS sequence"/>
</dbReference>
<feature type="transmembrane region" description="Helical" evidence="1">
    <location>
        <begin position="92"/>
        <end position="108"/>
    </location>
</feature>
<evidence type="ECO:0000313" key="2">
    <source>
        <dbReference type="EMBL" id="CAJ1951758.1"/>
    </source>
</evidence>
<accession>A0AAD2JHV2</accession>
<protein>
    <submittedName>
        <fullName evidence="2">Uncharacterized protein</fullName>
    </submittedName>
</protein>
<keyword evidence="1" id="KW-0472">Membrane</keyword>
<reference evidence="2" key="1">
    <citation type="submission" date="2023-08" db="EMBL/GenBank/DDBJ databases">
        <authorList>
            <person name="Audoor S."/>
            <person name="Bilcke G."/>
        </authorList>
    </citation>
    <scope>NUCLEOTIDE SEQUENCE</scope>
</reference>